<keyword evidence="1" id="KW-0812">Transmembrane</keyword>
<keyword evidence="1" id="KW-1133">Transmembrane helix</keyword>
<name>A0ABU3K3B6_9BACT</name>
<sequence length="872" mass="89750">MATTKEIFIRIGSEFSEVFGDLDKLQNKLKRNGEQLTSIGKKMSVGITLPLAAMGAGALAMSTDFNAAMANVATLIPGNIERVQELKSTVQDMAVGVGKSTDDLAGGLFQVISAFGDSAETAQVLQINAEAAAAGLATTTDAINLTSAVTKAYGDTSAEAVQRVADLAFQTNKLGQTTFPEMAATMGRVVPLAKALNVTQEELFGSMATLTGVTGNTAEVTTQLRATYQAILKPTKDMSGAILRISEGMIESGELTGPLVDQLNELKREFVAVNTELDAAFAAGDKGAAKELEKQLGDISKQMNEVSGGMGAGIVQAKGFQETLKLIAAEADGNSNKLGQLFGSVEAIGAVLALTGSQADNLATKTAAMSEVSGAAGEAFKEQSEGINKTGFAMAQAQQKLAVLTQGLGDELAPVMLSVVNAVAPLIQGLRNVLTWFASLDEGVKQTVIIFTGAFAASGPILVAVGTLMTLLAGITAPILVGGAIIVGIAAGVAAIVANWDRIKQIPAVVQKMVEDVKTWMVDKLQSLIVQPVKEKIEAVTGFFKTMFDKVVGGSFVPDMVRGIGQWMGPGLQQNMVQPAMQATGQTSLLFQQMTVTTAEALRGLQESAVFTFGAIRTNFVNTLVGMIAGTTTFVEFLNQLWQTILAGALNVILSIGLQWALGQLLQQQQAAETLGVFTAVEAAKTAIFGAEETARLGIMLATNQAMLAAVFATIGGMTAVGNAALGILAAALAAVVSFLLAVASAVAGIPIVGQVLAGILIVGAGVAAFQGAAAIAVGAAGVQAAAGTAIVSASTALSGIPVFDSGGITTGPTLAMLSKNRRKEAVIPLDRLESFAGGGETTIIVEMDGRTIMKQIMKHLPGVVRVQGVPL</sequence>
<feature type="domain" description="Phage tail tape measure protein" evidence="2">
    <location>
        <begin position="92"/>
        <end position="279"/>
    </location>
</feature>
<dbReference type="SUPFAM" id="SSF58104">
    <property type="entry name" value="Methyl-accepting chemotaxis protein (MCP) signaling domain"/>
    <property type="match status" value="1"/>
</dbReference>
<dbReference type="NCBIfam" id="TIGR01760">
    <property type="entry name" value="tape_meas_TP901"/>
    <property type="match status" value="1"/>
</dbReference>
<evidence type="ECO:0000256" key="1">
    <source>
        <dbReference type="SAM" id="Phobius"/>
    </source>
</evidence>
<evidence type="ECO:0000259" key="2">
    <source>
        <dbReference type="Pfam" id="PF10145"/>
    </source>
</evidence>
<gene>
    <name evidence="3" type="ORF">PPG34_00875</name>
</gene>
<feature type="transmembrane region" description="Helical" evidence="1">
    <location>
        <begin position="732"/>
        <end position="753"/>
    </location>
</feature>
<accession>A0ABU3K3B6</accession>
<evidence type="ECO:0000313" key="3">
    <source>
        <dbReference type="EMBL" id="MDT7040880.1"/>
    </source>
</evidence>
<dbReference type="EMBL" id="JAQOUE010000001">
    <property type="protein sequence ID" value="MDT7040880.1"/>
    <property type="molecule type" value="Genomic_DNA"/>
</dbReference>
<proteinExistence type="predicted"/>
<feature type="transmembrane region" description="Helical" evidence="1">
    <location>
        <begin position="706"/>
        <end position="726"/>
    </location>
</feature>
<feature type="transmembrane region" description="Helical" evidence="1">
    <location>
        <begin position="760"/>
        <end position="783"/>
    </location>
</feature>
<keyword evidence="4" id="KW-1185">Reference proteome</keyword>
<organism evidence="3 4">
    <name type="scientific">Candidatus Nitronereus thalassa</name>
    <dbReference type="NCBI Taxonomy" id="3020898"/>
    <lineage>
        <taxon>Bacteria</taxon>
        <taxon>Pseudomonadati</taxon>
        <taxon>Nitrospirota</taxon>
        <taxon>Nitrospiria</taxon>
        <taxon>Nitrospirales</taxon>
        <taxon>Nitrospiraceae</taxon>
        <taxon>Candidatus Nitronereus</taxon>
    </lineage>
</organism>
<feature type="transmembrane region" description="Helical" evidence="1">
    <location>
        <begin position="448"/>
        <end position="473"/>
    </location>
</feature>
<comment type="caution">
    <text evidence="3">The sequence shown here is derived from an EMBL/GenBank/DDBJ whole genome shotgun (WGS) entry which is preliminary data.</text>
</comment>
<dbReference type="InterPro" id="IPR010090">
    <property type="entry name" value="Phage_tape_meas"/>
</dbReference>
<reference evidence="3 4" key="1">
    <citation type="journal article" date="2023" name="ISME J.">
        <title>Cultivation and genomic characterization of novel and ubiquitous marine nitrite-oxidizing bacteria from the Nitrospirales.</title>
        <authorList>
            <person name="Mueller A.J."/>
            <person name="Daebeler A."/>
            <person name="Herbold C.W."/>
            <person name="Kirkegaard R.H."/>
            <person name="Daims H."/>
        </authorList>
    </citation>
    <scope>NUCLEOTIDE SEQUENCE [LARGE SCALE GENOMIC DNA]</scope>
    <source>
        <strain evidence="3 4">EB</strain>
    </source>
</reference>
<feature type="transmembrane region" description="Helical" evidence="1">
    <location>
        <begin position="479"/>
        <end position="498"/>
    </location>
</feature>
<dbReference type="Pfam" id="PF10145">
    <property type="entry name" value="PhageMin_Tail"/>
    <property type="match status" value="1"/>
</dbReference>
<evidence type="ECO:0000313" key="4">
    <source>
        <dbReference type="Proteomes" id="UP001250932"/>
    </source>
</evidence>
<keyword evidence="1" id="KW-0472">Membrane</keyword>
<protein>
    <submittedName>
        <fullName evidence="3">Phage tail tape measure protein</fullName>
    </submittedName>
</protein>
<dbReference type="Proteomes" id="UP001250932">
    <property type="component" value="Unassembled WGS sequence"/>
</dbReference>
<dbReference type="RefSeq" id="WP_313831239.1">
    <property type="nucleotide sequence ID" value="NZ_JAQOUE010000001.1"/>
</dbReference>